<dbReference type="EMBL" id="CP034464">
    <property type="protein sequence ID" value="AZP14270.1"/>
    <property type="molecule type" value="Genomic_DNA"/>
</dbReference>
<dbReference type="PROSITE" id="PS00761">
    <property type="entry name" value="SPASE_I_3"/>
    <property type="match status" value="1"/>
</dbReference>
<dbReference type="InterPro" id="IPR019758">
    <property type="entry name" value="Pept_S26A_signal_pept_1_CS"/>
</dbReference>
<dbReference type="Gene3D" id="2.10.109.10">
    <property type="entry name" value="Umud Fragment, subunit A"/>
    <property type="match status" value="1"/>
</dbReference>
<dbReference type="GO" id="GO:0016020">
    <property type="term" value="C:membrane"/>
    <property type="evidence" value="ECO:0007669"/>
    <property type="project" value="UniProtKB-SubCell"/>
</dbReference>
<dbReference type="Proteomes" id="UP000275663">
    <property type="component" value="Chromosome"/>
</dbReference>
<evidence type="ECO:0000256" key="1">
    <source>
        <dbReference type="ARBA" id="ARBA00000677"/>
    </source>
</evidence>
<dbReference type="AlphaFoldDB" id="A0A3S9HQ81"/>
<evidence type="ECO:0000313" key="10">
    <source>
        <dbReference type="Proteomes" id="UP000275663"/>
    </source>
</evidence>
<feature type="domain" description="Peptidase S26" evidence="8">
    <location>
        <begin position="20"/>
        <end position="209"/>
    </location>
</feature>
<sequence>MSLKFNLSPRKLFAENKGFLLFLIGMILMRSAVADWYLVPSSSMYPSLLEGDRVICDRVAYDVKLPFTDVILAHVADPQRGDIVTFSSPEDGVRLVKRLIALPGDVVEMRDEKLIINGVAASYTAIAAKSADHLTPTREYAREQLVFNETLGTLQHGMIVMPDRAAMRNFAPITVPQGEYMMLGDNRDNSRDSRFIGLVKRELITGQVKRLMFSLNADNYYLPRWERFGAGV</sequence>
<feature type="active site" evidence="6">
    <location>
        <position position="97"/>
    </location>
</feature>
<comment type="subcellular location">
    <subcellularLocation>
        <location evidence="7">Membrane</location>
        <topology evidence="7">Single-pass type II membrane protein</topology>
    </subcellularLocation>
</comment>
<protein>
    <recommendedName>
        <fullName evidence="4 7">Signal peptidase I</fullName>
        <ecNumber evidence="3 7">3.4.21.89</ecNumber>
    </recommendedName>
</protein>
<evidence type="ECO:0000256" key="5">
    <source>
        <dbReference type="ARBA" id="ARBA00022801"/>
    </source>
</evidence>
<evidence type="ECO:0000256" key="3">
    <source>
        <dbReference type="ARBA" id="ARBA00013208"/>
    </source>
</evidence>
<dbReference type="PRINTS" id="PR00727">
    <property type="entry name" value="LEADERPTASE"/>
</dbReference>
<evidence type="ECO:0000256" key="7">
    <source>
        <dbReference type="RuleBase" id="RU362042"/>
    </source>
</evidence>
<dbReference type="InterPro" id="IPR000223">
    <property type="entry name" value="Pept_S26A_signal_pept_1"/>
</dbReference>
<dbReference type="InterPro" id="IPR036286">
    <property type="entry name" value="LexA/Signal_pep-like_sf"/>
</dbReference>
<dbReference type="SUPFAM" id="SSF51306">
    <property type="entry name" value="LexA/Signal peptidase"/>
    <property type="match status" value="1"/>
</dbReference>
<dbReference type="GO" id="GO:0004252">
    <property type="term" value="F:serine-type endopeptidase activity"/>
    <property type="evidence" value="ECO:0007669"/>
    <property type="project" value="InterPro"/>
</dbReference>
<keyword evidence="7" id="KW-0645">Protease</keyword>
<keyword evidence="10" id="KW-1185">Reference proteome</keyword>
<dbReference type="InterPro" id="IPR019533">
    <property type="entry name" value="Peptidase_S26"/>
</dbReference>
<feature type="active site" evidence="6">
    <location>
        <position position="43"/>
    </location>
</feature>
<evidence type="ECO:0000256" key="4">
    <source>
        <dbReference type="ARBA" id="ARBA00019232"/>
    </source>
</evidence>
<dbReference type="CDD" id="cd06530">
    <property type="entry name" value="S26_SPase_I"/>
    <property type="match status" value="1"/>
</dbReference>
<gene>
    <name evidence="9" type="primary">lepB</name>
    <name evidence="9" type="ORF">EJN92_21070</name>
</gene>
<comment type="similarity">
    <text evidence="2 7">Belongs to the peptidase S26 family.</text>
</comment>
<evidence type="ECO:0000313" key="9">
    <source>
        <dbReference type="EMBL" id="AZP14270.1"/>
    </source>
</evidence>
<dbReference type="GO" id="GO:0010027">
    <property type="term" value="P:thylakoid membrane organization"/>
    <property type="evidence" value="ECO:0007669"/>
    <property type="project" value="TreeGrafter"/>
</dbReference>
<dbReference type="OrthoDB" id="9815782at2"/>
<reference evidence="9 10" key="1">
    <citation type="journal article" date="2011" name="Int. J. Syst. Evol. Microbiol.">
        <title>Description of Undibacterium oligocarboniphilum sp. nov., isolated from purified water, and Undibacterium pigrum strain CCUG 49012 as the type strain of Undibacterium parvum sp. nov., and emended descriptions of the genus Undibacterium and the species Undibacterium pigrum.</title>
        <authorList>
            <person name="Eder W."/>
            <person name="Wanner G."/>
            <person name="Ludwig W."/>
            <person name="Busse H.J."/>
            <person name="Ziemke-Kageler F."/>
            <person name="Lang E."/>
        </authorList>
    </citation>
    <scope>NUCLEOTIDE SEQUENCE [LARGE SCALE GENOMIC DNA]</scope>
    <source>
        <strain evidence="9 10">DSM 23061</strain>
    </source>
</reference>
<dbReference type="GO" id="GO:0006465">
    <property type="term" value="P:signal peptide processing"/>
    <property type="evidence" value="ECO:0007669"/>
    <property type="project" value="InterPro"/>
</dbReference>
<dbReference type="InterPro" id="IPR019757">
    <property type="entry name" value="Pept_S26A_signal_pept_1_Lys-AS"/>
</dbReference>
<dbReference type="GO" id="GO:0009003">
    <property type="term" value="F:signal peptidase activity"/>
    <property type="evidence" value="ECO:0007669"/>
    <property type="project" value="UniProtKB-EC"/>
</dbReference>
<dbReference type="PANTHER" id="PTHR43390:SF1">
    <property type="entry name" value="CHLOROPLAST PROCESSING PEPTIDASE"/>
    <property type="match status" value="1"/>
</dbReference>
<dbReference type="RefSeq" id="WP_126129631.1">
    <property type="nucleotide sequence ID" value="NZ_CP034464.1"/>
</dbReference>
<evidence type="ECO:0000259" key="8">
    <source>
        <dbReference type="Pfam" id="PF10502"/>
    </source>
</evidence>
<evidence type="ECO:0000256" key="2">
    <source>
        <dbReference type="ARBA" id="ARBA00009370"/>
    </source>
</evidence>
<organism evidence="9 10">
    <name type="scientific">Undibacterium parvum</name>
    <dbReference type="NCBI Taxonomy" id="401471"/>
    <lineage>
        <taxon>Bacteria</taxon>
        <taxon>Pseudomonadati</taxon>
        <taxon>Pseudomonadota</taxon>
        <taxon>Betaproteobacteria</taxon>
        <taxon>Burkholderiales</taxon>
        <taxon>Oxalobacteraceae</taxon>
        <taxon>Undibacterium</taxon>
    </lineage>
</organism>
<dbReference type="KEGG" id="upv:EJN92_21070"/>
<dbReference type="NCBIfam" id="TIGR02227">
    <property type="entry name" value="sigpep_I_bact"/>
    <property type="match status" value="1"/>
</dbReference>
<name>A0A3S9HQ81_9BURK</name>
<proteinExistence type="inferred from homology"/>
<dbReference type="Pfam" id="PF10502">
    <property type="entry name" value="Peptidase_S26"/>
    <property type="match status" value="1"/>
</dbReference>
<dbReference type="PANTHER" id="PTHR43390">
    <property type="entry name" value="SIGNAL PEPTIDASE I"/>
    <property type="match status" value="1"/>
</dbReference>
<evidence type="ECO:0000256" key="6">
    <source>
        <dbReference type="PIRSR" id="PIRSR600223-1"/>
    </source>
</evidence>
<comment type="catalytic activity">
    <reaction evidence="1 7">
        <text>Cleavage of hydrophobic, N-terminal signal or leader sequences from secreted and periplasmic proteins.</text>
        <dbReference type="EC" id="3.4.21.89"/>
    </reaction>
</comment>
<dbReference type="PROSITE" id="PS00760">
    <property type="entry name" value="SPASE_I_2"/>
    <property type="match status" value="1"/>
</dbReference>
<dbReference type="EC" id="3.4.21.89" evidence="3 7"/>
<keyword evidence="5 7" id="KW-0378">Hydrolase</keyword>
<accession>A0A3S9HQ81</accession>